<evidence type="ECO:0008006" key="9">
    <source>
        <dbReference type="Google" id="ProtNLM"/>
    </source>
</evidence>
<accession>A0A1A5ZXT2</accession>
<dbReference type="Pfam" id="PF03134">
    <property type="entry name" value="TB2_DP1_HVA22"/>
    <property type="match status" value="1"/>
</dbReference>
<evidence type="ECO:0000256" key="3">
    <source>
        <dbReference type="ARBA" id="ARBA00022692"/>
    </source>
</evidence>
<feature type="compositionally biased region" description="Low complexity" evidence="6">
    <location>
        <begin position="243"/>
        <end position="260"/>
    </location>
</feature>
<keyword evidence="4" id="KW-1133">Transmembrane helix</keyword>
<keyword evidence="7" id="KW-0732">Signal</keyword>
<evidence type="ECO:0000256" key="1">
    <source>
        <dbReference type="ARBA" id="ARBA00004141"/>
    </source>
</evidence>
<feature type="compositionally biased region" description="Polar residues" evidence="6">
    <location>
        <begin position="362"/>
        <end position="374"/>
    </location>
</feature>
<feature type="compositionally biased region" description="Low complexity" evidence="6">
    <location>
        <begin position="295"/>
        <end position="304"/>
    </location>
</feature>
<feature type="compositionally biased region" description="Polar residues" evidence="6">
    <location>
        <begin position="280"/>
        <end position="289"/>
    </location>
</feature>
<gene>
    <name evidence="8" type="ORF">I303_07381</name>
</gene>
<feature type="region of interest" description="Disordered" evidence="6">
    <location>
        <begin position="329"/>
        <end position="426"/>
    </location>
</feature>
<feature type="chain" id="PRO_5013040226" description="Protein YOP1" evidence="7">
    <location>
        <begin position="16"/>
        <end position="426"/>
    </location>
</feature>
<dbReference type="PANTHER" id="PTHR12300:SF161">
    <property type="entry name" value="RECEPTOR EXPRESSION-ENHANCING PROTEIN"/>
    <property type="match status" value="1"/>
</dbReference>
<name>A0A1A5ZXT2_9TREE</name>
<feature type="signal peptide" evidence="7">
    <location>
        <begin position="1"/>
        <end position="15"/>
    </location>
</feature>
<dbReference type="PANTHER" id="PTHR12300">
    <property type="entry name" value="HVA22-LIKE PROTEINS"/>
    <property type="match status" value="1"/>
</dbReference>
<protein>
    <recommendedName>
        <fullName evidence="9">Protein YOP1</fullName>
    </recommendedName>
</protein>
<proteinExistence type="inferred from homology"/>
<comment type="subcellular location">
    <subcellularLocation>
        <location evidence="1">Membrane</location>
        <topology evidence="1">Multi-pass membrane protein</topology>
    </subcellularLocation>
</comment>
<dbReference type="EMBL" id="KI894035">
    <property type="protein sequence ID" value="OBR82619.1"/>
    <property type="molecule type" value="Genomic_DNA"/>
</dbReference>
<reference evidence="8" key="1">
    <citation type="submission" date="2013-07" db="EMBL/GenBank/DDBJ databases">
        <title>The Genome Sequence of Cryptococcus dejecticola CBS10117.</title>
        <authorList>
            <consortium name="The Broad Institute Genome Sequencing Platform"/>
            <person name="Cuomo C."/>
            <person name="Litvintseva A."/>
            <person name="Chen Y."/>
            <person name="Heitman J."/>
            <person name="Sun S."/>
            <person name="Springer D."/>
            <person name="Dromer F."/>
            <person name="Young S.K."/>
            <person name="Zeng Q."/>
            <person name="Gargeya S."/>
            <person name="Fitzgerald M."/>
            <person name="Abouelleil A."/>
            <person name="Alvarado L."/>
            <person name="Berlin A.M."/>
            <person name="Chapman S.B."/>
            <person name="Dewar J."/>
            <person name="Goldberg J."/>
            <person name="Griggs A."/>
            <person name="Gujja S."/>
            <person name="Hansen M."/>
            <person name="Howarth C."/>
            <person name="Imamovic A."/>
            <person name="Larimer J."/>
            <person name="McCowan C."/>
            <person name="Murphy C."/>
            <person name="Pearson M."/>
            <person name="Priest M."/>
            <person name="Roberts A."/>
            <person name="Saif S."/>
            <person name="Shea T."/>
            <person name="Sykes S."/>
            <person name="Wortman J."/>
            <person name="Nusbaum C."/>
            <person name="Birren B."/>
        </authorList>
    </citation>
    <scope>NUCLEOTIDE SEQUENCE [LARGE SCALE GENOMIC DNA]</scope>
    <source>
        <strain evidence="8">CBS 10117</strain>
    </source>
</reference>
<evidence type="ECO:0000256" key="7">
    <source>
        <dbReference type="SAM" id="SignalP"/>
    </source>
</evidence>
<dbReference type="GO" id="GO:0016020">
    <property type="term" value="C:membrane"/>
    <property type="evidence" value="ECO:0007669"/>
    <property type="project" value="UniProtKB-SubCell"/>
</dbReference>
<sequence>MVLVCLFSTSTVIAAEILAYAHVHAYAKSDTLYSHICSYLYPAYASYKALSLHPDSSPEAMAQVERWLMYWSVVGTWTAIESLLGWTFTWLPFYSLAKTVIFLYLSLPQSEGSTYIYTNHLAPLFQEHESDIDAFLSSLRLRASTALAGGLGWCWEKIKAQLNIALPAGAEPFPGQGVYDPNNVQGFDVGVGAGVAGIHQPPTLQDPASGAIQQVYGLFTRYAGQYMPVALSTLAAAASASQSSSARGPSSSAGSGSVRAEQIPESMSMPIPVPTPGVKASSSDSTIRSRTYLHASSSSSASGLNGNGNGRYPNISNIELSQAAASARFNGNSNSNMRAVSTPTRPLSSSHTSEESLGYSIPSGNSSSRLSSDMSGYEQINREEAQGAPAPMRPGMDQRRSSGWFGWGSGGTGASATGTPEKPKAQ</sequence>
<comment type="similarity">
    <text evidence="2">Belongs to the DP1 family.</text>
</comment>
<feature type="compositionally biased region" description="Polar residues" evidence="6">
    <location>
        <begin position="329"/>
        <end position="351"/>
    </location>
</feature>
<evidence type="ECO:0000256" key="4">
    <source>
        <dbReference type="ARBA" id="ARBA00022989"/>
    </source>
</evidence>
<feature type="region of interest" description="Disordered" evidence="6">
    <location>
        <begin position="243"/>
        <end position="308"/>
    </location>
</feature>
<keyword evidence="5" id="KW-0472">Membrane</keyword>
<dbReference type="STRING" id="1296121.A0A1A5ZXT2"/>
<evidence type="ECO:0000313" key="8">
    <source>
        <dbReference type="EMBL" id="OBR82619.1"/>
    </source>
</evidence>
<dbReference type="AlphaFoldDB" id="A0A1A5ZXT2"/>
<keyword evidence="3" id="KW-0812">Transmembrane</keyword>
<dbReference type="OrthoDB" id="434647at2759"/>
<dbReference type="InterPro" id="IPR004345">
    <property type="entry name" value="TB2_DP1_HVA22"/>
</dbReference>
<evidence type="ECO:0000256" key="2">
    <source>
        <dbReference type="ARBA" id="ARBA00008573"/>
    </source>
</evidence>
<dbReference type="VEuPathDB" id="FungiDB:I303_07381"/>
<evidence type="ECO:0000256" key="6">
    <source>
        <dbReference type="SAM" id="MobiDB-lite"/>
    </source>
</evidence>
<organism evidence="8">
    <name type="scientific">Kwoniella dejecticola CBS 10117</name>
    <dbReference type="NCBI Taxonomy" id="1296121"/>
    <lineage>
        <taxon>Eukaryota</taxon>
        <taxon>Fungi</taxon>
        <taxon>Dikarya</taxon>
        <taxon>Basidiomycota</taxon>
        <taxon>Agaricomycotina</taxon>
        <taxon>Tremellomycetes</taxon>
        <taxon>Tremellales</taxon>
        <taxon>Cryptococcaceae</taxon>
        <taxon>Kwoniella</taxon>
    </lineage>
</organism>
<evidence type="ECO:0000256" key="5">
    <source>
        <dbReference type="ARBA" id="ARBA00023136"/>
    </source>
</evidence>